<gene>
    <name evidence="7" type="ORF">DES36_11162</name>
</gene>
<dbReference type="SMART" id="SM00827">
    <property type="entry name" value="PKS_AT"/>
    <property type="match status" value="1"/>
</dbReference>
<feature type="active site" evidence="5">
    <location>
        <position position="199"/>
    </location>
</feature>
<dbReference type="EC" id="2.3.1.39" evidence="4"/>
<dbReference type="AlphaFoldDB" id="A0A366I3V3"/>
<proteinExistence type="inferred from homology"/>
<organism evidence="7 8">
    <name type="scientific">Alkalibaculum bacchi</name>
    <dbReference type="NCBI Taxonomy" id="645887"/>
    <lineage>
        <taxon>Bacteria</taxon>
        <taxon>Bacillati</taxon>
        <taxon>Bacillota</taxon>
        <taxon>Clostridia</taxon>
        <taxon>Eubacteriales</taxon>
        <taxon>Eubacteriaceae</taxon>
        <taxon>Alkalibaculum</taxon>
    </lineage>
</organism>
<dbReference type="EMBL" id="QNRX01000011">
    <property type="protein sequence ID" value="RBP62629.1"/>
    <property type="molecule type" value="Genomic_DNA"/>
</dbReference>
<keyword evidence="2 4" id="KW-0012">Acyltransferase</keyword>
<dbReference type="InterPro" id="IPR014043">
    <property type="entry name" value="Acyl_transferase_dom"/>
</dbReference>
<name>A0A366I3V3_9FIRM</name>
<dbReference type="PANTHER" id="PTHR42681">
    <property type="entry name" value="MALONYL-COA-ACYL CARRIER PROTEIN TRANSACYLASE, MITOCHONDRIAL"/>
    <property type="match status" value="1"/>
</dbReference>
<dbReference type="FunFam" id="3.30.70.250:FF:000001">
    <property type="entry name" value="Malonyl CoA-acyl carrier protein transacylase"/>
    <property type="match status" value="1"/>
</dbReference>
<sequence>MSIAFLFPGQGAQYKGMGKELYDNFSEAKAAFEIADASLPFSIKEVCFQDSKDFINETKYTQPAILTTSIAALKVLEKENIKPAYCAGLSLGEYSALVASGVLDFATAVPLVYNRGTFMEEAVPTGQGAMAAIMGLDNSIVEEVCDAASSKGIVQPANYNYNGQIVIGGETLAVEYAMSLASDKGAKRAMKLNVSGPFHTSLLKDAAQKLELHMKDLSFKPWHTPVISNVTALPYDELSSLKEVLVKQVISPVKWEQSIKYMISQGVTHFIEIGPGKTLCGFLKRIDKNVKALNVEDIKSLENTIKIIGGQ</sequence>
<dbReference type="Proteomes" id="UP000253490">
    <property type="component" value="Unassembled WGS sequence"/>
</dbReference>
<dbReference type="Pfam" id="PF00698">
    <property type="entry name" value="Acyl_transf_1"/>
    <property type="match status" value="1"/>
</dbReference>
<dbReference type="Gene3D" id="3.30.70.250">
    <property type="entry name" value="Malonyl-CoA ACP transacylase, ACP-binding"/>
    <property type="match status" value="1"/>
</dbReference>
<evidence type="ECO:0000313" key="7">
    <source>
        <dbReference type="EMBL" id="RBP62629.1"/>
    </source>
</evidence>
<dbReference type="GO" id="GO:0004314">
    <property type="term" value="F:[acyl-carrier-protein] S-malonyltransferase activity"/>
    <property type="evidence" value="ECO:0007669"/>
    <property type="project" value="UniProtKB-EC"/>
</dbReference>
<dbReference type="InterPro" id="IPR024925">
    <property type="entry name" value="Malonyl_CoA-ACP_transAc"/>
</dbReference>
<dbReference type="RefSeq" id="WP_113920949.1">
    <property type="nucleotide sequence ID" value="NZ_QNRX01000011.1"/>
</dbReference>
<comment type="catalytic activity">
    <reaction evidence="3 4">
        <text>holo-[ACP] + malonyl-CoA = malonyl-[ACP] + CoA</text>
        <dbReference type="Rhea" id="RHEA:41792"/>
        <dbReference type="Rhea" id="RHEA-COMP:9623"/>
        <dbReference type="Rhea" id="RHEA-COMP:9685"/>
        <dbReference type="ChEBI" id="CHEBI:57287"/>
        <dbReference type="ChEBI" id="CHEBI:57384"/>
        <dbReference type="ChEBI" id="CHEBI:64479"/>
        <dbReference type="ChEBI" id="CHEBI:78449"/>
        <dbReference type="EC" id="2.3.1.39"/>
    </reaction>
</comment>
<evidence type="ECO:0000256" key="5">
    <source>
        <dbReference type="PIRSR" id="PIRSR000446-1"/>
    </source>
</evidence>
<dbReference type="NCBIfam" id="TIGR00128">
    <property type="entry name" value="fabD"/>
    <property type="match status" value="1"/>
</dbReference>
<dbReference type="InterPro" id="IPR050858">
    <property type="entry name" value="Mal-CoA-ACP_Trans/PKS_FabD"/>
</dbReference>
<dbReference type="Gene3D" id="3.40.366.10">
    <property type="entry name" value="Malonyl-Coenzyme A Acyl Carrier Protein, domain 2"/>
    <property type="match status" value="1"/>
</dbReference>
<evidence type="ECO:0000313" key="8">
    <source>
        <dbReference type="Proteomes" id="UP000253490"/>
    </source>
</evidence>
<comment type="similarity">
    <text evidence="4">Belongs to the fabD family.</text>
</comment>
<dbReference type="SUPFAM" id="SSF52151">
    <property type="entry name" value="FabD/lysophospholipase-like"/>
    <property type="match status" value="1"/>
</dbReference>
<protein>
    <recommendedName>
        <fullName evidence="4">Malonyl CoA-acyl carrier protein transacylase</fullName>
        <ecNumber evidence="4">2.3.1.39</ecNumber>
    </recommendedName>
</protein>
<evidence type="ECO:0000259" key="6">
    <source>
        <dbReference type="SMART" id="SM00827"/>
    </source>
</evidence>
<evidence type="ECO:0000256" key="3">
    <source>
        <dbReference type="ARBA" id="ARBA00048462"/>
    </source>
</evidence>
<dbReference type="PIRSF" id="PIRSF000446">
    <property type="entry name" value="Mct"/>
    <property type="match status" value="1"/>
</dbReference>
<comment type="caution">
    <text evidence="7">The sequence shown here is derived from an EMBL/GenBank/DDBJ whole genome shotgun (WGS) entry which is preliminary data.</text>
</comment>
<evidence type="ECO:0000256" key="2">
    <source>
        <dbReference type="ARBA" id="ARBA00023315"/>
    </source>
</evidence>
<evidence type="ECO:0000256" key="4">
    <source>
        <dbReference type="PIRNR" id="PIRNR000446"/>
    </source>
</evidence>
<dbReference type="InterPro" id="IPR001227">
    <property type="entry name" value="Ac_transferase_dom_sf"/>
</dbReference>
<feature type="active site" evidence="5">
    <location>
        <position position="90"/>
    </location>
</feature>
<evidence type="ECO:0000256" key="1">
    <source>
        <dbReference type="ARBA" id="ARBA00022679"/>
    </source>
</evidence>
<dbReference type="PANTHER" id="PTHR42681:SF1">
    <property type="entry name" value="MALONYL-COA-ACYL CARRIER PROTEIN TRANSACYLASE, MITOCHONDRIAL"/>
    <property type="match status" value="1"/>
</dbReference>
<reference evidence="7 8" key="1">
    <citation type="submission" date="2018-06" db="EMBL/GenBank/DDBJ databases">
        <title>Genomic Encyclopedia of Type Strains, Phase IV (KMG-IV): sequencing the most valuable type-strain genomes for metagenomic binning, comparative biology and taxonomic classification.</title>
        <authorList>
            <person name="Goeker M."/>
        </authorList>
    </citation>
    <scope>NUCLEOTIDE SEQUENCE [LARGE SCALE GENOMIC DNA]</scope>
    <source>
        <strain evidence="7 8">DSM 22112</strain>
    </source>
</reference>
<dbReference type="OrthoDB" id="9805460at2"/>
<dbReference type="GO" id="GO:0005829">
    <property type="term" value="C:cytosol"/>
    <property type="evidence" value="ECO:0007669"/>
    <property type="project" value="TreeGrafter"/>
</dbReference>
<dbReference type="SUPFAM" id="SSF55048">
    <property type="entry name" value="Probable ACP-binding domain of malonyl-CoA ACP transacylase"/>
    <property type="match status" value="1"/>
</dbReference>
<keyword evidence="8" id="KW-1185">Reference proteome</keyword>
<dbReference type="InterPro" id="IPR016035">
    <property type="entry name" value="Acyl_Trfase/lysoPLipase"/>
</dbReference>
<dbReference type="InterPro" id="IPR016036">
    <property type="entry name" value="Malonyl_transacylase_ACP-bd"/>
</dbReference>
<dbReference type="GO" id="GO:0006633">
    <property type="term" value="P:fatty acid biosynthetic process"/>
    <property type="evidence" value="ECO:0007669"/>
    <property type="project" value="TreeGrafter"/>
</dbReference>
<keyword evidence="1 4" id="KW-0808">Transferase</keyword>
<feature type="domain" description="Malonyl-CoA:ACP transacylase (MAT)" evidence="6">
    <location>
        <begin position="6"/>
        <end position="295"/>
    </location>
</feature>
<accession>A0A366I3V3</accession>
<dbReference type="InterPro" id="IPR004410">
    <property type="entry name" value="Malonyl_CoA-ACP_transAc_FabD"/>
</dbReference>